<dbReference type="Pfam" id="PF17111">
    <property type="entry name" value="PigL_N"/>
    <property type="match status" value="1"/>
</dbReference>
<dbReference type="InterPro" id="IPR031348">
    <property type="entry name" value="PigL_N"/>
</dbReference>
<evidence type="ECO:0000313" key="3">
    <source>
        <dbReference type="EMBL" id="TVY42134.1"/>
    </source>
</evidence>
<keyword evidence="4" id="KW-1185">Reference proteome</keyword>
<dbReference type="PANTHER" id="PTHR38886:SF1">
    <property type="entry name" value="NACHT-NTPASE AND P-LOOP NTPASES N-TERMINAL DOMAIN-CONTAINING PROTEIN"/>
    <property type="match status" value="1"/>
</dbReference>
<evidence type="ECO:0000256" key="1">
    <source>
        <dbReference type="SAM" id="SignalP"/>
    </source>
</evidence>
<protein>
    <recommendedName>
        <fullName evidence="2">Azaphilone pigments biosynthesis cluster protein L N-terminal domain-containing protein</fullName>
    </recommendedName>
</protein>
<feature type="signal peptide" evidence="1">
    <location>
        <begin position="1"/>
        <end position="18"/>
    </location>
</feature>
<dbReference type="Proteomes" id="UP000481288">
    <property type="component" value="Unassembled WGS sequence"/>
</dbReference>
<comment type="caution">
    <text evidence="3">The sequence shown here is derived from an EMBL/GenBank/DDBJ whole genome shotgun (WGS) entry which is preliminary data.</text>
</comment>
<evidence type="ECO:0000259" key="2">
    <source>
        <dbReference type="Pfam" id="PF17111"/>
    </source>
</evidence>
<dbReference type="PANTHER" id="PTHR38886">
    <property type="entry name" value="SESA DOMAIN-CONTAINING PROTEIN"/>
    <property type="match status" value="1"/>
</dbReference>
<gene>
    <name evidence="3" type="ORF">LCER1_G009465</name>
</gene>
<proteinExistence type="predicted"/>
<dbReference type="AlphaFoldDB" id="A0A7D8UIS8"/>
<dbReference type="EMBL" id="QGMG01001914">
    <property type="protein sequence ID" value="TVY42134.1"/>
    <property type="molecule type" value="Genomic_DNA"/>
</dbReference>
<feature type="chain" id="PRO_5029000626" description="Azaphilone pigments biosynthesis cluster protein L N-terminal domain-containing protein" evidence="1">
    <location>
        <begin position="19"/>
        <end position="155"/>
    </location>
</feature>
<evidence type="ECO:0000313" key="4">
    <source>
        <dbReference type="Proteomes" id="UP000481288"/>
    </source>
</evidence>
<sequence>MLVGFGFLISDLIALVELVGTVIDALRSRGNARAEYRELVAQLLSLETALIQVRGVEAEEAMYEEVVALRQAIASCRRTIDAFWEKAKKYQPSLGSGEKGKWGVRDGWMKVKWAVYKKEDITRFRGYLSAHTQSIQLLLSVWTIRIAGGRDAMVM</sequence>
<accession>A0A7D8UIS8</accession>
<reference evidence="3 4" key="1">
    <citation type="submission" date="2018-05" db="EMBL/GenBank/DDBJ databases">
        <title>Whole genome sequencing for identification of molecular markers to develop diagnostic detection tools for the regulated plant pathogen Lachnellula willkommii.</title>
        <authorList>
            <person name="Giroux E."/>
            <person name="Bilodeau G."/>
        </authorList>
    </citation>
    <scope>NUCLEOTIDE SEQUENCE [LARGE SCALE GENOMIC DNA]</scope>
    <source>
        <strain evidence="3 4">CBS 625.97</strain>
    </source>
</reference>
<organism evidence="3 4">
    <name type="scientific">Lachnellula cervina</name>
    <dbReference type="NCBI Taxonomy" id="1316786"/>
    <lineage>
        <taxon>Eukaryota</taxon>
        <taxon>Fungi</taxon>
        <taxon>Dikarya</taxon>
        <taxon>Ascomycota</taxon>
        <taxon>Pezizomycotina</taxon>
        <taxon>Leotiomycetes</taxon>
        <taxon>Helotiales</taxon>
        <taxon>Lachnaceae</taxon>
        <taxon>Lachnellula</taxon>
    </lineage>
</organism>
<keyword evidence="1" id="KW-0732">Signal</keyword>
<feature type="domain" description="Azaphilone pigments biosynthesis cluster protein L N-terminal" evidence="2">
    <location>
        <begin position="23"/>
        <end position="146"/>
    </location>
</feature>
<dbReference type="OrthoDB" id="3045089at2759"/>
<name>A0A7D8UIS8_9HELO</name>